<evidence type="ECO:0000313" key="11">
    <source>
        <dbReference type="EMBL" id="KGA97383.1"/>
    </source>
</evidence>
<evidence type="ECO:0000256" key="7">
    <source>
        <dbReference type="ARBA" id="ARBA00022840"/>
    </source>
</evidence>
<feature type="binding site" evidence="9">
    <location>
        <begin position="41"/>
        <end position="42"/>
    </location>
    <ligand>
        <name>substrate</name>
    </ligand>
</feature>
<dbReference type="NCBIfam" id="TIGR00761">
    <property type="entry name" value="argB"/>
    <property type="match status" value="1"/>
</dbReference>
<comment type="function">
    <text evidence="9">Catalyzes the ATP-dependent phosphorylation of N-acetyl-L-glutamate.</text>
</comment>
<keyword evidence="5 9" id="KW-0547">Nucleotide-binding</keyword>
<dbReference type="Gene3D" id="3.40.1160.10">
    <property type="entry name" value="Acetylglutamate kinase-like"/>
    <property type="match status" value="1"/>
</dbReference>
<keyword evidence="13" id="KW-1185">Reference proteome</keyword>
<evidence type="ECO:0000256" key="9">
    <source>
        <dbReference type="HAMAP-Rule" id="MF_00082"/>
    </source>
</evidence>
<evidence type="ECO:0000256" key="8">
    <source>
        <dbReference type="ARBA" id="ARBA00048141"/>
    </source>
</evidence>
<gene>
    <name evidence="9" type="primary">argB</name>
    <name evidence="12" type="ORF">AJ85_19305</name>
    <name evidence="11" type="ORF">BALCAV_0210765</name>
</gene>
<evidence type="ECO:0000313" key="13">
    <source>
        <dbReference type="Proteomes" id="UP000002754"/>
    </source>
</evidence>
<keyword evidence="6 9" id="KW-0418">Kinase</keyword>
<evidence type="ECO:0000313" key="12">
    <source>
        <dbReference type="EMBL" id="THG89157.1"/>
    </source>
</evidence>
<dbReference type="HAMAP" id="MF_00082">
    <property type="entry name" value="ArgB"/>
    <property type="match status" value="1"/>
</dbReference>
<dbReference type="Pfam" id="PF00696">
    <property type="entry name" value="AA_kinase"/>
    <property type="match status" value="1"/>
</dbReference>
<feature type="binding site" evidence="9">
    <location>
        <position position="156"/>
    </location>
    <ligand>
        <name>substrate</name>
    </ligand>
</feature>
<comment type="subcellular location">
    <subcellularLocation>
        <location evidence="9">Cytoplasm</location>
    </subcellularLocation>
</comment>
<sequence length="261" mass="27761">MNNIVVVKCGGSTITELTESFFESIVQLKNAGKHPIIVHGGGPAINKMLTQLQIPSTFIDGLRKTTEEVLETAEMVLCGKMNKQLTRKLQSVGAKAIGLSGTDGKLIVAEAIDKEKLGFVGEPVQINKKLLLSLLDSDFIPVIAPIGVDQSGQHYNINADSAAAIIAAELKAEELVFVTDVDGILKDKHLLPTITAEEIALYINDGTIYGGMIPKVKAALKSLTGSLQSVWIMNGKGTSLFANGTIYGTKITKKQVATTAT</sequence>
<keyword evidence="2 9" id="KW-0055">Arginine biosynthesis</keyword>
<dbReference type="InterPro" id="IPR037528">
    <property type="entry name" value="ArgB"/>
</dbReference>
<dbReference type="GO" id="GO:0005737">
    <property type="term" value="C:cytoplasm"/>
    <property type="evidence" value="ECO:0007669"/>
    <property type="project" value="UniProtKB-SubCell"/>
</dbReference>
<evidence type="ECO:0000313" key="14">
    <source>
        <dbReference type="Proteomes" id="UP000297014"/>
    </source>
</evidence>
<organism evidence="11 13">
    <name type="scientific">Alkalihalobacillus alcalophilus ATCC 27647 = CGMCC 1.3604</name>
    <dbReference type="NCBI Taxonomy" id="1218173"/>
    <lineage>
        <taxon>Bacteria</taxon>
        <taxon>Bacillati</taxon>
        <taxon>Bacillota</taxon>
        <taxon>Bacilli</taxon>
        <taxon>Bacillales</taxon>
        <taxon>Bacillaceae</taxon>
        <taxon>Alkalihalobacillus</taxon>
    </lineage>
</organism>
<dbReference type="OrthoDB" id="9803155at2"/>
<dbReference type="FunFam" id="3.40.1160.10:FF:000004">
    <property type="entry name" value="Acetylglutamate kinase"/>
    <property type="match status" value="1"/>
</dbReference>
<dbReference type="PIRSF" id="PIRSF000728">
    <property type="entry name" value="NAGK"/>
    <property type="match status" value="1"/>
</dbReference>
<keyword evidence="7 9" id="KW-0067">ATP-binding</keyword>
<keyword evidence="9" id="KW-0963">Cytoplasm</keyword>
<feature type="domain" description="Aspartate/glutamate/uridylate kinase" evidence="10">
    <location>
        <begin position="3"/>
        <end position="234"/>
    </location>
</feature>
<dbReference type="PRINTS" id="PR00474">
    <property type="entry name" value="GLU5KINASE"/>
</dbReference>
<protein>
    <recommendedName>
        <fullName evidence="9">Acetylglutamate kinase</fullName>
        <ecNumber evidence="9">2.7.2.8</ecNumber>
    </recommendedName>
    <alternativeName>
        <fullName evidence="9">N-acetyl-L-glutamate 5-phosphotransferase</fullName>
    </alternativeName>
    <alternativeName>
        <fullName evidence="9">NAG kinase</fullName>
        <shortName evidence="9">NAGK</shortName>
    </alternativeName>
</protein>
<dbReference type="InterPro" id="IPR001048">
    <property type="entry name" value="Asp/Glu/Uridylate_kinase"/>
</dbReference>
<reference evidence="11 13" key="1">
    <citation type="journal article" date="2014" name="Genome Announc.">
        <title>Draft Genome Sequence of Bacillus alcalophilus AV1934, a Classic Alkaliphile Isolated from Human Feces in 1934.</title>
        <authorList>
            <person name="Attie O."/>
            <person name="Jayaprakash A."/>
            <person name="Shah H."/>
            <person name="Paulsen I.T."/>
            <person name="Morino M."/>
            <person name="Takahashi Y."/>
            <person name="Narumi I."/>
            <person name="Sachidanandam R."/>
            <person name="Satoh K."/>
            <person name="Ito M."/>
            <person name="Krulwich T.A."/>
        </authorList>
    </citation>
    <scope>NUCLEOTIDE SEQUENCE [LARGE SCALE GENOMIC DNA]</scope>
    <source>
        <strain evidence="11 13">AV1934</strain>
    </source>
</reference>
<dbReference type="eggNOG" id="COG0548">
    <property type="taxonomic scope" value="Bacteria"/>
</dbReference>
<dbReference type="AlphaFoldDB" id="A0A094WN36"/>
<evidence type="ECO:0000259" key="10">
    <source>
        <dbReference type="Pfam" id="PF00696"/>
    </source>
</evidence>
<dbReference type="RefSeq" id="WP_004428290.1">
    <property type="nucleotide sequence ID" value="NZ_ALPT02000031.1"/>
</dbReference>
<dbReference type="Proteomes" id="UP000002754">
    <property type="component" value="Unassembled WGS sequence"/>
</dbReference>
<feature type="binding site" evidence="9">
    <location>
        <position position="63"/>
    </location>
    <ligand>
        <name>substrate</name>
    </ligand>
</feature>
<reference evidence="12 14" key="2">
    <citation type="submission" date="2014-01" db="EMBL/GenBank/DDBJ databases">
        <title>Draft genome sequencing of Bacillus alcalophilus CGMCC 1.3604.</title>
        <authorList>
            <person name="Yang J."/>
            <person name="Diao L."/>
            <person name="Yang S."/>
        </authorList>
    </citation>
    <scope>NUCLEOTIDE SEQUENCE [LARGE SCALE GENOMIC DNA]</scope>
    <source>
        <strain evidence="12 14">CGMCC 1.3604</strain>
    </source>
</reference>
<dbReference type="InterPro" id="IPR001057">
    <property type="entry name" value="Glu/AcGlu_kinase"/>
</dbReference>
<feature type="site" description="Transition state stabilizer" evidence="9">
    <location>
        <position position="8"/>
    </location>
</feature>
<dbReference type="CDD" id="cd04238">
    <property type="entry name" value="AAK_NAGK-like"/>
    <property type="match status" value="1"/>
</dbReference>
<comment type="caution">
    <text evidence="11">The sequence shown here is derived from an EMBL/GenBank/DDBJ whole genome shotgun (WGS) entry which is preliminary data.</text>
</comment>
<dbReference type="InterPro" id="IPR004662">
    <property type="entry name" value="AcgluKinase_fam"/>
</dbReference>
<dbReference type="EC" id="2.7.2.8" evidence="9"/>
<evidence type="ECO:0000256" key="1">
    <source>
        <dbReference type="ARBA" id="ARBA00004828"/>
    </source>
</evidence>
<dbReference type="EMBL" id="JALP01000258">
    <property type="protein sequence ID" value="THG89157.1"/>
    <property type="molecule type" value="Genomic_DNA"/>
</dbReference>
<name>A0A094WN36_ALKAL</name>
<dbReference type="PANTHER" id="PTHR23342">
    <property type="entry name" value="N-ACETYLGLUTAMATE SYNTHASE"/>
    <property type="match status" value="1"/>
</dbReference>
<proteinExistence type="inferred from homology"/>
<feature type="site" description="Transition state stabilizer" evidence="9">
    <location>
        <position position="215"/>
    </location>
</feature>
<evidence type="ECO:0000256" key="4">
    <source>
        <dbReference type="ARBA" id="ARBA00022679"/>
    </source>
</evidence>
<evidence type="ECO:0000256" key="5">
    <source>
        <dbReference type="ARBA" id="ARBA00022741"/>
    </source>
</evidence>
<accession>A0A094WN36</accession>
<evidence type="ECO:0000256" key="6">
    <source>
        <dbReference type="ARBA" id="ARBA00022777"/>
    </source>
</evidence>
<dbReference type="EMBL" id="ALPT02000031">
    <property type="protein sequence ID" value="KGA97383.1"/>
    <property type="molecule type" value="Genomic_DNA"/>
</dbReference>
<dbReference type="PANTHER" id="PTHR23342:SF0">
    <property type="entry name" value="N-ACETYLGLUTAMATE SYNTHASE, MITOCHONDRIAL"/>
    <property type="match status" value="1"/>
</dbReference>
<dbReference type="STRING" id="1218173.BALCAV_0210765"/>
<comment type="catalytic activity">
    <reaction evidence="8 9">
        <text>N-acetyl-L-glutamate + ATP = N-acetyl-L-glutamyl 5-phosphate + ADP</text>
        <dbReference type="Rhea" id="RHEA:14629"/>
        <dbReference type="ChEBI" id="CHEBI:30616"/>
        <dbReference type="ChEBI" id="CHEBI:44337"/>
        <dbReference type="ChEBI" id="CHEBI:57936"/>
        <dbReference type="ChEBI" id="CHEBI:456216"/>
        <dbReference type="EC" id="2.7.2.8"/>
    </reaction>
</comment>
<dbReference type="GO" id="GO:0005524">
    <property type="term" value="F:ATP binding"/>
    <property type="evidence" value="ECO:0007669"/>
    <property type="project" value="UniProtKB-UniRule"/>
</dbReference>
<evidence type="ECO:0000256" key="3">
    <source>
        <dbReference type="ARBA" id="ARBA00022605"/>
    </source>
</evidence>
<dbReference type="UniPathway" id="UPA00068">
    <property type="reaction ID" value="UER00107"/>
</dbReference>
<dbReference type="GO" id="GO:0003991">
    <property type="term" value="F:acetylglutamate kinase activity"/>
    <property type="evidence" value="ECO:0007669"/>
    <property type="project" value="UniProtKB-UniRule"/>
</dbReference>
<dbReference type="InterPro" id="IPR036393">
    <property type="entry name" value="AceGlu_kinase-like_sf"/>
</dbReference>
<comment type="similarity">
    <text evidence="9">Belongs to the acetylglutamate kinase family. ArgB subfamily.</text>
</comment>
<keyword evidence="4 9" id="KW-0808">Transferase</keyword>
<keyword evidence="3 9" id="KW-0028">Amino-acid biosynthesis</keyword>
<evidence type="ECO:0000256" key="2">
    <source>
        <dbReference type="ARBA" id="ARBA00022571"/>
    </source>
</evidence>
<dbReference type="Proteomes" id="UP000297014">
    <property type="component" value="Unassembled WGS sequence"/>
</dbReference>
<dbReference type="GO" id="GO:0042450">
    <property type="term" value="P:L-arginine biosynthetic process via ornithine"/>
    <property type="evidence" value="ECO:0007669"/>
    <property type="project" value="UniProtKB-UniRule"/>
</dbReference>
<dbReference type="SUPFAM" id="SSF53633">
    <property type="entry name" value="Carbamate kinase-like"/>
    <property type="match status" value="1"/>
</dbReference>
<comment type="pathway">
    <text evidence="1 9">Amino-acid biosynthesis; L-arginine biosynthesis; N(2)-acetyl-L-ornithine from L-glutamate: step 2/4.</text>
</comment>